<name>A0A845I4U9_9BURK</name>
<evidence type="ECO:0000256" key="2">
    <source>
        <dbReference type="ARBA" id="ARBA00012438"/>
    </source>
</evidence>
<dbReference type="PANTHER" id="PTHR43711">
    <property type="entry name" value="TWO-COMPONENT HISTIDINE KINASE"/>
    <property type="match status" value="1"/>
</dbReference>
<dbReference type="SMART" id="SM00388">
    <property type="entry name" value="HisKA"/>
    <property type="match status" value="1"/>
</dbReference>
<dbReference type="PRINTS" id="PR00344">
    <property type="entry name" value="BCTRLSENSOR"/>
</dbReference>
<feature type="modified residue" description="4-aspartylphosphate" evidence="7">
    <location>
        <position position="512"/>
    </location>
</feature>
<evidence type="ECO:0000259" key="10">
    <source>
        <dbReference type="PROSITE" id="PS50110"/>
    </source>
</evidence>
<dbReference type="SMART" id="SM00448">
    <property type="entry name" value="REC"/>
    <property type="match status" value="1"/>
</dbReference>
<dbReference type="InterPro" id="IPR050736">
    <property type="entry name" value="Sensor_HK_Regulatory"/>
</dbReference>
<comment type="caution">
    <text evidence="11">The sequence shown here is derived from an EMBL/GenBank/DDBJ whole genome shotgun (WGS) entry which is preliminary data.</text>
</comment>
<dbReference type="EMBL" id="WWCL01000004">
    <property type="protein sequence ID" value="MYN47055.1"/>
    <property type="molecule type" value="Genomic_DNA"/>
</dbReference>
<dbReference type="Pfam" id="PF00072">
    <property type="entry name" value="Response_reg"/>
    <property type="match status" value="1"/>
</dbReference>
<keyword evidence="8" id="KW-1133">Transmembrane helix</keyword>
<sequence length="585" mass="63342">MSTSAPQMQAEQITLLLRNMYSSLWPAIVVALALAYTLEPAQGKFTVLCWAITVIVSKTFATWDAQRLLAQPILPAQAPALVRRLLLLNAIDGIAWGALAWVGLDPQAAPASVLVIAVLSGIVGNSMSLLSPVLPVFMVFCIGELGMLALKAWTMGELAYQALSVAALAYLGSLLSQGYNSTRATRAAIELRFENVDLIEMLKVESARASAARVAAEQANHAKSRFLAAASHDLRQPIHAQSLFLEVLARSSLTPQQHEILGNARAAGLASAEMLHTLLDFSRIEAGVVDPQPEAFQLQTLLTKIESELAPQANAKGLLYRTRDSTVALHSDPALLELILRNLVSNAVRYTERGGILVACRRRRDHALLEVWDTGIGIAAEQQENIFLEFHQLGNPERDRQKGLGLGLSIARGLAQLLDHPLSVVSQPGRGSVFRLRIPLAQQAPLHRLTRNRPQERPALGLRVLVIDDDQAVRSAMQHLLAQWGCLCLVAEDLDSALELSAEVLPDIIISDYRLRAQRTGADAIAALRSQLGRELPALLVTGDTAPVRLREARASGVPLLHKPVAPDQLYAALAELANREGAQG</sequence>
<dbReference type="CDD" id="cd00082">
    <property type="entry name" value="HisKA"/>
    <property type="match status" value="1"/>
</dbReference>
<keyword evidence="5" id="KW-0418">Kinase</keyword>
<feature type="domain" description="Histidine kinase" evidence="9">
    <location>
        <begin position="229"/>
        <end position="442"/>
    </location>
</feature>
<keyword evidence="8" id="KW-0812">Transmembrane</keyword>
<dbReference type="SMART" id="SM00387">
    <property type="entry name" value="HATPase_c"/>
    <property type="match status" value="1"/>
</dbReference>
<feature type="transmembrane region" description="Helical" evidence="8">
    <location>
        <begin position="21"/>
        <end position="38"/>
    </location>
</feature>
<dbReference type="Proteomes" id="UP000444316">
    <property type="component" value="Unassembled WGS sequence"/>
</dbReference>
<dbReference type="Gene3D" id="3.30.565.10">
    <property type="entry name" value="Histidine kinase-like ATPase, C-terminal domain"/>
    <property type="match status" value="1"/>
</dbReference>
<dbReference type="AlphaFoldDB" id="A0A845I4U9"/>
<evidence type="ECO:0000313" key="11">
    <source>
        <dbReference type="EMBL" id="MYN47055.1"/>
    </source>
</evidence>
<gene>
    <name evidence="11" type="ORF">GTP23_18585</name>
</gene>
<dbReference type="InterPro" id="IPR004358">
    <property type="entry name" value="Sig_transdc_His_kin-like_C"/>
</dbReference>
<dbReference type="Pfam" id="PF00512">
    <property type="entry name" value="HisKA"/>
    <property type="match status" value="1"/>
</dbReference>
<dbReference type="InterPro" id="IPR001789">
    <property type="entry name" value="Sig_transdc_resp-reg_receiver"/>
</dbReference>
<proteinExistence type="predicted"/>
<dbReference type="PROSITE" id="PS50109">
    <property type="entry name" value="HIS_KIN"/>
    <property type="match status" value="1"/>
</dbReference>
<evidence type="ECO:0000256" key="3">
    <source>
        <dbReference type="ARBA" id="ARBA00022553"/>
    </source>
</evidence>
<dbReference type="InterPro" id="IPR011006">
    <property type="entry name" value="CheY-like_superfamily"/>
</dbReference>
<dbReference type="InterPro" id="IPR003661">
    <property type="entry name" value="HisK_dim/P_dom"/>
</dbReference>
<dbReference type="FunFam" id="3.30.565.10:FF:000049">
    <property type="entry name" value="Two-component sensor histidine kinase"/>
    <property type="match status" value="1"/>
</dbReference>
<feature type="transmembrane region" description="Helical" evidence="8">
    <location>
        <begin position="108"/>
        <end position="126"/>
    </location>
</feature>
<dbReference type="SUPFAM" id="SSF52172">
    <property type="entry name" value="CheY-like"/>
    <property type="match status" value="1"/>
</dbReference>
<dbReference type="InterPro" id="IPR005467">
    <property type="entry name" value="His_kinase_dom"/>
</dbReference>
<organism evidence="11 12">
    <name type="scientific">Duganella fentianensis</name>
    <dbReference type="NCBI Taxonomy" id="2692177"/>
    <lineage>
        <taxon>Bacteria</taxon>
        <taxon>Pseudomonadati</taxon>
        <taxon>Pseudomonadota</taxon>
        <taxon>Betaproteobacteria</taxon>
        <taxon>Burkholderiales</taxon>
        <taxon>Oxalobacteraceae</taxon>
        <taxon>Telluria group</taxon>
        <taxon>Duganella</taxon>
    </lineage>
</organism>
<comment type="catalytic activity">
    <reaction evidence="1">
        <text>ATP + protein L-histidine = ADP + protein N-phospho-L-histidine.</text>
        <dbReference type="EC" id="2.7.13.3"/>
    </reaction>
</comment>
<evidence type="ECO:0000256" key="7">
    <source>
        <dbReference type="PROSITE-ProRule" id="PRU00169"/>
    </source>
</evidence>
<dbReference type="Pfam" id="PF02518">
    <property type="entry name" value="HATPase_c"/>
    <property type="match status" value="1"/>
</dbReference>
<dbReference type="CDD" id="cd00156">
    <property type="entry name" value="REC"/>
    <property type="match status" value="1"/>
</dbReference>
<evidence type="ECO:0000256" key="4">
    <source>
        <dbReference type="ARBA" id="ARBA00022679"/>
    </source>
</evidence>
<reference evidence="11" key="1">
    <citation type="submission" date="2019-12" db="EMBL/GenBank/DDBJ databases">
        <title>Novel species isolated from a subtropical stream in China.</title>
        <authorList>
            <person name="Lu H."/>
        </authorList>
    </citation>
    <scope>NUCLEOTIDE SEQUENCE [LARGE SCALE GENOMIC DNA]</scope>
    <source>
        <strain evidence="11">FT93W</strain>
    </source>
</reference>
<dbReference type="Gene3D" id="1.10.287.130">
    <property type="match status" value="1"/>
</dbReference>
<accession>A0A845I4U9</accession>
<evidence type="ECO:0000259" key="9">
    <source>
        <dbReference type="PROSITE" id="PS50109"/>
    </source>
</evidence>
<keyword evidence="3 7" id="KW-0597">Phosphoprotein</keyword>
<dbReference type="InterPro" id="IPR036890">
    <property type="entry name" value="HATPase_C_sf"/>
</dbReference>
<dbReference type="Gene3D" id="3.40.50.2300">
    <property type="match status" value="1"/>
</dbReference>
<dbReference type="SUPFAM" id="SSF47384">
    <property type="entry name" value="Homodimeric domain of signal transducing histidine kinase"/>
    <property type="match status" value="1"/>
</dbReference>
<dbReference type="InterPro" id="IPR003594">
    <property type="entry name" value="HATPase_dom"/>
</dbReference>
<dbReference type="GO" id="GO:0000155">
    <property type="term" value="F:phosphorelay sensor kinase activity"/>
    <property type="evidence" value="ECO:0007669"/>
    <property type="project" value="InterPro"/>
</dbReference>
<dbReference type="SUPFAM" id="SSF55874">
    <property type="entry name" value="ATPase domain of HSP90 chaperone/DNA topoisomerase II/histidine kinase"/>
    <property type="match status" value="1"/>
</dbReference>
<evidence type="ECO:0000256" key="1">
    <source>
        <dbReference type="ARBA" id="ARBA00000085"/>
    </source>
</evidence>
<keyword evidence="12" id="KW-1185">Reference proteome</keyword>
<evidence type="ECO:0000256" key="8">
    <source>
        <dbReference type="SAM" id="Phobius"/>
    </source>
</evidence>
<feature type="transmembrane region" description="Helical" evidence="8">
    <location>
        <begin position="84"/>
        <end position="102"/>
    </location>
</feature>
<protein>
    <recommendedName>
        <fullName evidence="2">histidine kinase</fullName>
        <ecNumber evidence="2">2.7.13.3</ecNumber>
    </recommendedName>
</protein>
<dbReference type="PANTHER" id="PTHR43711:SF26">
    <property type="entry name" value="SENSOR HISTIDINE KINASE RCSC"/>
    <property type="match status" value="1"/>
</dbReference>
<evidence type="ECO:0000313" key="12">
    <source>
        <dbReference type="Proteomes" id="UP000444316"/>
    </source>
</evidence>
<evidence type="ECO:0000256" key="6">
    <source>
        <dbReference type="ARBA" id="ARBA00023012"/>
    </source>
</evidence>
<keyword evidence="4" id="KW-0808">Transferase</keyword>
<feature type="domain" description="Response regulatory" evidence="10">
    <location>
        <begin position="463"/>
        <end position="578"/>
    </location>
</feature>
<dbReference type="InterPro" id="IPR036097">
    <property type="entry name" value="HisK_dim/P_sf"/>
</dbReference>
<dbReference type="EC" id="2.7.13.3" evidence="2"/>
<evidence type="ECO:0000256" key="5">
    <source>
        <dbReference type="ARBA" id="ARBA00022777"/>
    </source>
</evidence>
<keyword evidence="8" id="KW-0472">Membrane</keyword>
<dbReference type="RefSeq" id="WP_161036482.1">
    <property type="nucleotide sequence ID" value="NZ_WWCL01000004.1"/>
</dbReference>
<keyword evidence="6" id="KW-0902">Two-component regulatory system</keyword>
<dbReference type="PROSITE" id="PS50110">
    <property type="entry name" value="RESPONSE_REGULATORY"/>
    <property type="match status" value="1"/>
</dbReference>